<dbReference type="Pfam" id="PF17765">
    <property type="entry name" value="MLTR_LBD"/>
    <property type="match status" value="1"/>
</dbReference>
<dbReference type="InterPro" id="IPR041413">
    <property type="entry name" value="MLTR_LBD"/>
</dbReference>
<organism evidence="2 3">
    <name type="scientific">Caldimonas mangrovi</name>
    <dbReference type="NCBI Taxonomy" id="2944811"/>
    <lineage>
        <taxon>Bacteria</taxon>
        <taxon>Pseudomonadati</taxon>
        <taxon>Pseudomonadota</taxon>
        <taxon>Betaproteobacteria</taxon>
        <taxon>Burkholderiales</taxon>
        <taxon>Sphaerotilaceae</taxon>
        <taxon>Caldimonas</taxon>
    </lineage>
</organism>
<dbReference type="SMART" id="SM00530">
    <property type="entry name" value="HTH_XRE"/>
    <property type="match status" value="1"/>
</dbReference>
<dbReference type="PANTHER" id="PTHR35010">
    <property type="entry name" value="BLL4672 PROTEIN-RELATED"/>
    <property type="match status" value="1"/>
</dbReference>
<protein>
    <submittedName>
        <fullName evidence="2">Helix-turn-helix transcriptional regulator</fullName>
    </submittedName>
</protein>
<reference evidence="2" key="1">
    <citation type="submission" date="2022-05" db="EMBL/GenBank/DDBJ databases">
        <title>Schlegelella sp. nov., isolated from mangrove soil.</title>
        <authorList>
            <person name="Liu Y."/>
            <person name="Ge X."/>
            <person name="Liu W."/>
        </authorList>
    </citation>
    <scope>NUCLEOTIDE SEQUENCE</scope>
    <source>
        <strain evidence="2">S2-27</strain>
    </source>
</reference>
<sequence length="282" mass="32105">MVSRSPSRTKPDLAEFLKQKRQRLTPADVGLSAGGRRRTPGLRREEVAAMAGVGLTWYTWFEQGRDIQVSEQFLLSLAYALKLDDIECSHLFMLAHRRPPRPEVHPGATVRPLVQQLLDELGARPAYVCNLWWDVIAWNEAADRLFGLEDAGQNARNLLRRVFADTRFRRRMPAWNEDARKLLAQFRHDFAVASDDPAMTSLIDELRAASAEFRYGWREHLDGDHARGIGSLLAADGTPLSFEHESLVVDEHRHLRLVIYFQHQGPRAPALQQLRAGSKLEV</sequence>
<keyword evidence="3" id="KW-1185">Reference proteome</keyword>
<evidence type="ECO:0000313" key="2">
    <source>
        <dbReference type="EMBL" id="MCM5682399.1"/>
    </source>
</evidence>
<accession>A0ABT0YVS5</accession>
<evidence type="ECO:0000259" key="1">
    <source>
        <dbReference type="SMART" id="SM00530"/>
    </source>
</evidence>
<dbReference type="Pfam" id="PF13560">
    <property type="entry name" value="HTH_31"/>
    <property type="match status" value="1"/>
</dbReference>
<name>A0ABT0YVS5_9BURK</name>
<dbReference type="EMBL" id="JAMKFE010000018">
    <property type="protein sequence ID" value="MCM5682399.1"/>
    <property type="molecule type" value="Genomic_DNA"/>
</dbReference>
<dbReference type="Gene3D" id="3.30.450.180">
    <property type="match status" value="1"/>
</dbReference>
<proteinExistence type="predicted"/>
<dbReference type="InterPro" id="IPR001387">
    <property type="entry name" value="Cro/C1-type_HTH"/>
</dbReference>
<gene>
    <name evidence="2" type="ORF">M8A51_22965</name>
</gene>
<dbReference type="CDD" id="cd00093">
    <property type="entry name" value="HTH_XRE"/>
    <property type="match status" value="1"/>
</dbReference>
<evidence type="ECO:0000313" key="3">
    <source>
        <dbReference type="Proteomes" id="UP001165541"/>
    </source>
</evidence>
<dbReference type="RefSeq" id="WP_251780875.1">
    <property type="nucleotide sequence ID" value="NZ_JAMKFE010000018.1"/>
</dbReference>
<dbReference type="Proteomes" id="UP001165541">
    <property type="component" value="Unassembled WGS sequence"/>
</dbReference>
<feature type="domain" description="HTH cro/C1-type" evidence="1">
    <location>
        <begin position="16"/>
        <end position="88"/>
    </location>
</feature>
<comment type="caution">
    <text evidence="2">The sequence shown here is derived from an EMBL/GenBank/DDBJ whole genome shotgun (WGS) entry which is preliminary data.</text>
</comment>